<organism evidence="1 2">
    <name type="scientific">Candidatus Roizmanbacteria bacterium RIFCSPHIGHO2_01_FULL_39_12c</name>
    <dbReference type="NCBI Taxonomy" id="1802031"/>
    <lineage>
        <taxon>Bacteria</taxon>
        <taxon>Candidatus Roizmaniibacteriota</taxon>
    </lineage>
</organism>
<dbReference type="AlphaFoldDB" id="A0A1F7GCJ4"/>
<sequence>MSHEHFRQHLRNALEASKPSVEPIAKPLSVNLPSWENIEAILAEVQERNNIVTRLDAQLPIKDYLEILRTEVAPKHKLLRFGATGGKVAYAFTYHEEKQKIHVADKRRMKKTRTIYARGGSAEIPSDYPIPYKEPIFKGLIVSDVLGVVLDSNGDVQIDSEKCVKLNNFALKNYLDSVTNTTKLDNVGFTQSFNPIDWKFYYLPKISVTNPEGLAKFTQALTDVYVNLKTK</sequence>
<accession>A0A1F7GCJ4</accession>
<dbReference type="Proteomes" id="UP000177208">
    <property type="component" value="Unassembled WGS sequence"/>
</dbReference>
<proteinExistence type="predicted"/>
<evidence type="ECO:0000313" key="1">
    <source>
        <dbReference type="EMBL" id="OGK16579.1"/>
    </source>
</evidence>
<reference evidence="1 2" key="1">
    <citation type="journal article" date="2016" name="Nat. Commun.">
        <title>Thousands of microbial genomes shed light on interconnected biogeochemical processes in an aquifer system.</title>
        <authorList>
            <person name="Anantharaman K."/>
            <person name="Brown C.T."/>
            <person name="Hug L.A."/>
            <person name="Sharon I."/>
            <person name="Castelle C.J."/>
            <person name="Probst A.J."/>
            <person name="Thomas B.C."/>
            <person name="Singh A."/>
            <person name="Wilkins M.J."/>
            <person name="Karaoz U."/>
            <person name="Brodie E.L."/>
            <person name="Williams K.H."/>
            <person name="Hubbard S.S."/>
            <person name="Banfield J.F."/>
        </authorList>
    </citation>
    <scope>NUCLEOTIDE SEQUENCE [LARGE SCALE GENOMIC DNA]</scope>
</reference>
<name>A0A1F7GCJ4_9BACT</name>
<gene>
    <name evidence="1" type="ORF">A2774_03125</name>
</gene>
<dbReference type="EMBL" id="MFZG01000021">
    <property type="protein sequence ID" value="OGK16579.1"/>
    <property type="molecule type" value="Genomic_DNA"/>
</dbReference>
<comment type="caution">
    <text evidence="1">The sequence shown here is derived from an EMBL/GenBank/DDBJ whole genome shotgun (WGS) entry which is preliminary data.</text>
</comment>
<evidence type="ECO:0000313" key="2">
    <source>
        <dbReference type="Proteomes" id="UP000177208"/>
    </source>
</evidence>
<protein>
    <submittedName>
        <fullName evidence="1">Uncharacterized protein</fullName>
    </submittedName>
</protein>